<keyword evidence="1" id="KW-0560">Oxidoreductase</keyword>
<feature type="domain" description="Flavin reductase like" evidence="2">
    <location>
        <begin position="4"/>
        <end position="110"/>
    </location>
</feature>
<organism evidence="3 4">
    <name type="scientific">Tuber magnatum</name>
    <name type="common">white Piedmont truffle</name>
    <dbReference type="NCBI Taxonomy" id="42249"/>
    <lineage>
        <taxon>Eukaryota</taxon>
        <taxon>Fungi</taxon>
        <taxon>Dikarya</taxon>
        <taxon>Ascomycota</taxon>
        <taxon>Pezizomycotina</taxon>
        <taxon>Pezizomycetes</taxon>
        <taxon>Pezizales</taxon>
        <taxon>Tuberaceae</taxon>
        <taxon>Tuber</taxon>
    </lineage>
</organism>
<dbReference type="Pfam" id="PF01613">
    <property type="entry name" value="Flavin_Reduct"/>
    <property type="match status" value="1"/>
</dbReference>
<protein>
    <recommendedName>
        <fullName evidence="2">Flavin reductase like domain-containing protein</fullName>
    </recommendedName>
</protein>
<dbReference type="AlphaFoldDB" id="A0A317SLJ9"/>
<dbReference type="OrthoDB" id="2015405at2759"/>
<evidence type="ECO:0000256" key="1">
    <source>
        <dbReference type="ARBA" id="ARBA00023002"/>
    </source>
</evidence>
<comment type="caution">
    <text evidence="3">The sequence shown here is derived from an EMBL/GenBank/DDBJ whole genome shotgun (WGS) entry which is preliminary data.</text>
</comment>
<dbReference type="PANTHER" id="PTHR30466:SF1">
    <property type="entry name" value="FMN REDUCTASE (NADH) RUTF"/>
    <property type="match status" value="1"/>
</dbReference>
<accession>A0A317SLJ9</accession>
<dbReference type="InterPro" id="IPR050268">
    <property type="entry name" value="NADH-dep_flavin_reductase"/>
</dbReference>
<dbReference type="GO" id="GO:0010181">
    <property type="term" value="F:FMN binding"/>
    <property type="evidence" value="ECO:0007669"/>
    <property type="project" value="InterPro"/>
</dbReference>
<dbReference type="Gene3D" id="2.30.110.10">
    <property type="entry name" value="Electron Transport, Fmn-binding Protein, Chain A"/>
    <property type="match status" value="1"/>
</dbReference>
<evidence type="ECO:0000313" key="3">
    <source>
        <dbReference type="EMBL" id="PWW75342.1"/>
    </source>
</evidence>
<keyword evidence="4" id="KW-1185">Reference proteome</keyword>
<dbReference type="GO" id="GO:0042602">
    <property type="term" value="F:riboflavin reductase (NADPH) activity"/>
    <property type="evidence" value="ECO:0007669"/>
    <property type="project" value="TreeGrafter"/>
</dbReference>
<dbReference type="EMBL" id="PYWC01000047">
    <property type="protein sequence ID" value="PWW75342.1"/>
    <property type="molecule type" value="Genomic_DNA"/>
</dbReference>
<evidence type="ECO:0000259" key="2">
    <source>
        <dbReference type="Pfam" id="PF01613"/>
    </source>
</evidence>
<evidence type="ECO:0000313" key="4">
    <source>
        <dbReference type="Proteomes" id="UP000246991"/>
    </source>
</evidence>
<dbReference type="Proteomes" id="UP000246991">
    <property type="component" value="Unassembled WGS sequence"/>
</dbReference>
<name>A0A317SLJ9_9PEZI</name>
<sequence>MAASAMSASGAFTVHVLRSTTWAAHIASLFSKAKLSASPWESVRDSQLREQGLLGRDEDVLYRLRCETYRSVQIEDHQFWVGRVVAVDFLVGERETGLGLMYAEGMFRDVGREVGAARGADVDDGSWVDCYGGGGSWTPGRFRLGLGFRRGG</sequence>
<dbReference type="InterPro" id="IPR012349">
    <property type="entry name" value="Split_barrel_FMN-bd"/>
</dbReference>
<proteinExistence type="predicted"/>
<reference evidence="3 4" key="1">
    <citation type="submission" date="2018-03" db="EMBL/GenBank/DDBJ databases">
        <title>Genomes of Pezizomycetes fungi and the evolution of truffles.</title>
        <authorList>
            <person name="Murat C."/>
            <person name="Payen T."/>
            <person name="Noel B."/>
            <person name="Kuo A."/>
            <person name="Martin F.M."/>
        </authorList>
    </citation>
    <scope>NUCLEOTIDE SEQUENCE [LARGE SCALE GENOMIC DNA]</scope>
    <source>
        <strain evidence="3">091103-1</strain>
    </source>
</reference>
<gene>
    <name evidence="3" type="ORF">C7212DRAFT_202663</name>
</gene>
<dbReference type="PANTHER" id="PTHR30466">
    <property type="entry name" value="FLAVIN REDUCTASE"/>
    <property type="match status" value="1"/>
</dbReference>
<dbReference type="STRING" id="42249.A0A317SLJ9"/>
<dbReference type="SUPFAM" id="SSF50475">
    <property type="entry name" value="FMN-binding split barrel"/>
    <property type="match status" value="1"/>
</dbReference>
<dbReference type="InterPro" id="IPR002563">
    <property type="entry name" value="Flavin_Rdtase-like_dom"/>
</dbReference>